<evidence type="ECO:0000313" key="3">
    <source>
        <dbReference type="Proteomes" id="UP000250043"/>
    </source>
</evidence>
<evidence type="ECO:0000259" key="1">
    <source>
        <dbReference type="Pfam" id="PF21530"/>
    </source>
</evidence>
<reference evidence="2 3" key="1">
    <citation type="submission" date="2016-07" db="EMBL/GenBank/DDBJ databases">
        <title>Draft genome of the white-rot fungus Obba rivulosa 3A-2.</title>
        <authorList>
            <consortium name="DOE Joint Genome Institute"/>
            <person name="Miettinen O."/>
            <person name="Riley R."/>
            <person name="Acob R."/>
            <person name="Barry K."/>
            <person name="Cullen D."/>
            <person name="De Vries R."/>
            <person name="Hainaut M."/>
            <person name="Hatakka A."/>
            <person name="Henrissat B."/>
            <person name="Hilden K."/>
            <person name="Kuo R."/>
            <person name="Labutti K."/>
            <person name="Lipzen A."/>
            <person name="Makela M.R."/>
            <person name="Sandor L."/>
            <person name="Spatafora J.W."/>
            <person name="Grigoriev I.V."/>
            <person name="Hibbett D.S."/>
        </authorList>
    </citation>
    <scope>NUCLEOTIDE SEQUENCE [LARGE SCALE GENOMIC DNA]</scope>
    <source>
        <strain evidence="2 3">3A-2</strain>
    </source>
</reference>
<feature type="domain" description="DNA helicase Pif1-like 2B" evidence="1">
    <location>
        <begin position="30"/>
        <end position="70"/>
    </location>
</feature>
<dbReference type="EMBL" id="KV722331">
    <property type="protein sequence ID" value="OCH96245.1"/>
    <property type="molecule type" value="Genomic_DNA"/>
</dbReference>
<protein>
    <recommendedName>
        <fullName evidence="1">DNA helicase Pif1-like 2B domain-containing protein</fullName>
    </recommendedName>
</protein>
<proteinExistence type="predicted"/>
<accession>A0A8E2J772</accession>
<dbReference type="Proteomes" id="UP000250043">
    <property type="component" value="Unassembled WGS sequence"/>
</dbReference>
<dbReference type="Pfam" id="PF21530">
    <property type="entry name" value="Pif1_2B_dom"/>
    <property type="match status" value="1"/>
</dbReference>
<gene>
    <name evidence="2" type="ORF">OBBRIDRAFT_883178</name>
</gene>
<dbReference type="AlphaFoldDB" id="A0A8E2J772"/>
<name>A0A8E2J772_9APHY</name>
<dbReference type="InterPro" id="IPR049163">
    <property type="entry name" value="Pif1-like_2B_dom"/>
</dbReference>
<sequence length="174" mass="19611">MDSHNELEYTYRAKDRLIGTSSTKQQNAPLLANFTAPKKLTLRIGSEVMLITDLDRHELVSGTKGVVVDFQKLSVVYADPSEPWGAEDDCHGQTLPLVQFEMPGTNKKRYVLVTPVGYYAEGRDTRTTSMSRMQLPLIQAIPRHASQLEKIMPLKVTLTQGPRAMANGRHTWWL</sequence>
<dbReference type="OrthoDB" id="432234at2759"/>
<evidence type="ECO:0000313" key="2">
    <source>
        <dbReference type="EMBL" id="OCH96245.1"/>
    </source>
</evidence>
<organism evidence="2 3">
    <name type="scientific">Obba rivulosa</name>
    <dbReference type="NCBI Taxonomy" id="1052685"/>
    <lineage>
        <taxon>Eukaryota</taxon>
        <taxon>Fungi</taxon>
        <taxon>Dikarya</taxon>
        <taxon>Basidiomycota</taxon>
        <taxon>Agaricomycotina</taxon>
        <taxon>Agaricomycetes</taxon>
        <taxon>Polyporales</taxon>
        <taxon>Gelatoporiaceae</taxon>
        <taxon>Obba</taxon>
    </lineage>
</organism>
<keyword evidence="3" id="KW-1185">Reference proteome</keyword>